<dbReference type="Proteomes" id="UP000663826">
    <property type="component" value="Unassembled WGS sequence"/>
</dbReference>
<protein>
    <recommendedName>
        <fullName evidence="3">Ribosomal RNA methyltransferase FtsJ domain-containing protein</fullName>
    </recommendedName>
</protein>
<dbReference type="EMBL" id="CAJMWQ010000386">
    <property type="protein sequence ID" value="CAE6355824.1"/>
    <property type="molecule type" value="Genomic_DNA"/>
</dbReference>
<gene>
    <name evidence="1" type="ORF">RDB_LOCUS9379</name>
</gene>
<accession>A0A8H2WD08</accession>
<name>A0A8H2WD08_9AGAM</name>
<reference evidence="1" key="1">
    <citation type="submission" date="2021-01" db="EMBL/GenBank/DDBJ databases">
        <authorList>
            <person name="Kaushik A."/>
        </authorList>
    </citation>
    <scope>NUCLEOTIDE SEQUENCE</scope>
    <source>
        <strain evidence="1">AG1-1B</strain>
    </source>
</reference>
<evidence type="ECO:0008006" key="3">
    <source>
        <dbReference type="Google" id="ProtNLM"/>
    </source>
</evidence>
<organism evidence="1 2">
    <name type="scientific">Rhizoctonia solani</name>
    <dbReference type="NCBI Taxonomy" id="456999"/>
    <lineage>
        <taxon>Eukaryota</taxon>
        <taxon>Fungi</taxon>
        <taxon>Dikarya</taxon>
        <taxon>Basidiomycota</taxon>
        <taxon>Agaricomycotina</taxon>
        <taxon>Agaricomycetes</taxon>
        <taxon>Cantharellales</taxon>
        <taxon>Ceratobasidiaceae</taxon>
        <taxon>Rhizoctonia</taxon>
    </lineage>
</organism>
<comment type="caution">
    <text evidence="1">The sequence shown here is derived from an EMBL/GenBank/DDBJ whole genome shotgun (WGS) entry which is preliminary data.</text>
</comment>
<evidence type="ECO:0000313" key="1">
    <source>
        <dbReference type="EMBL" id="CAE6355824.1"/>
    </source>
</evidence>
<dbReference type="AlphaFoldDB" id="A0A8H2WD08"/>
<sequence length="326" mass="36860">MSFPSSKPAPDAAAGAEALWLTEALLGRRDCDTFRKLEDLRHHIRVMGITPRPRPRPPSPAGHERLTRCADVMYQVFESMHQDSDPYSFARRTGWFLDIGSNPGGFARYLLEHSPRARGVGVTLPVDEGGIGRAVPPSDRFELRELNLLDLVSRYMTSGTLPFTRTIFDSIILDADKSSPRILIAQLLLALSTIHDGGQILLTLSCIERPLAARILIAFSKVADYISLSTPSQVQTWDIFYIHAQTIRVNTPAYRKLKDNLERLWNQIHSTHTRDPKWHEEDLITPWEEVMKKSSMDLIAKLGNPVWETQLTALHRAFEADVNQTD</sequence>
<proteinExistence type="predicted"/>
<evidence type="ECO:0000313" key="2">
    <source>
        <dbReference type="Proteomes" id="UP000663826"/>
    </source>
</evidence>
<dbReference type="InterPro" id="IPR029063">
    <property type="entry name" value="SAM-dependent_MTases_sf"/>
</dbReference>
<dbReference type="SUPFAM" id="SSF53335">
    <property type="entry name" value="S-adenosyl-L-methionine-dependent methyltransferases"/>
    <property type="match status" value="1"/>
</dbReference>